<accession>A0ABP8XF34</accession>
<keyword evidence="2" id="KW-1185">Reference proteome</keyword>
<protein>
    <recommendedName>
        <fullName evidence="3">Secreted protein</fullName>
    </recommendedName>
</protein>
<gene>
    <name evidence="1" type="ORF">GCM10023198_31470</name>
</gene>
<organism evidence="1 2">
    <name type="scientific">Promicromonospora umidemergens</name>
    <dbReference type="NCBI Taxonomy" id="629679"/>
    <lineage>
        <taxon>Bacteria</taxon>
        <taxon>Bacillati</taxon>
        <taxon>Actinomycetota</taxon>
        <taxon>Actinomycetes</taxon>
        <taxon>Micrococcales</taxon>
        <taxon>Promicromonosporaceae</taxon>
        <taxon>Promicromonospora</taxon>
    </lineage>
</organism>
<proteinExistence type="predicted"/>
<comment type="caution">
    <text evidence="1">The sequence shown here is derived from an EMBL/GenBank/DDBJ whole genome shotgun (WGS) entry which is preliminary data.</text>
</comment>
<reference evidence="2" key="1">
    <citation type="journal article" date="2019" name="Int. J. Syst. Evol. Microbiol.">
        <title>The Global Catalogue of Microorganisms (GCM) 10K type strain sequencing project: providing services to taxonomists for standard genome sequencing and annotation.</title>
        <authorList>
            <consortium name="The Broad Institute Genomics Platform"/>
            <consortium name="The Broad Institute Genome Sequencing Center for Infectious Disease"/>
            <person name="Wu L."/>
            <person name="Ma J."/>
        </authorList>
    </citation>
    <scope>NUCLEOTIDE SEQUENCE [LARGE SCALE GENOMIC DNA]</scope>
    <source>
        <strain evidence="2">JCM 17975</strain>
    </source>
</reference>
<evidence type="ECO:0000313" key="2">
    <source>
        <dbReference type="Proteomes" id="UP001500843"/>
    </source>
</evidence>
<dbReference type="EMBL" id="BAABHM010000012">
    <property type="protein sequence ID" value="GAA4706825.1"/>
    <property type="molecule type" value="Genomic_DNA"/>
</dbReference>
<evidence type="ECO:0000313" key="1">
    <source>
        <dbReference type="EMBL" id="GAA4706825.1"/>
    </source>
</evidence>
<evidence type="ECO:0008006" key="3">
    <source>
        <dbReference type="Google" id="ProtNLM"/>
    </source>
</evidence>
<name>A0ABP8XF34_9MICO</name>
<sequence length="78" mass="8837">MVFDDQPPTMPQWHGLCVSHVWLTCVGWCLGCAQDHRAGKHTCQAGIPIRKQTAREHPHTCAWCYPLPAHDRPPVNQL</sequence>
<dbReference type="Proteomes" id="UP001500843">
    <property type="component" value="Unassembled WGS sequence"/>
</dbReference>